<dbReference type="Gene3D" id="3.40.50.1820">
    <property type="entry name" value="alpha/beta hydrolase"/>
    <property type="match status" value="1"/>
</dbReference>
<dbReference type="eggNOG" id="COG0596">
    <property type="taxonomic scope" value="Bacteria"/>
</dbReference>
<sequence>MNYKIIGEGKPVVLLHGFLENHKMWIPIAEAIPGYKFIIPDLLGHGKTRSEDEVNTMEDQARNLVNLLKDLEVSSATFIGHSMGGYIAMVIARDYSSYVEKLGLFFSKTTPDSEEKKAQRLQAVRVAEENKERFVELGVKGLFAQDNLDNLRPQIAEAQSWGMETPIDGLVSALRGMREREDTTYLLEKLNYPILIVLGEKDPSTEKEFKDLIPKRENIHVYILPCGHMGMLELPEGSTKIIQDFLSL</sequence>
<dbReference type="STRING" id="867902.Ornrh_1005"/>
<proteinExistence type="predicted"/>
<keyword evidence="3" id="KW-0808">Transferase</keyword>
<dbReference type="KEGG" id="orh:Ornrh_1005"/>
<organism evidence="3 4">
    <name type="scientific">Ornithobacterium rhinotracheale (strain ATCC 51463 / DSM 15997 / CCUG 23171 / CIP 104009 / LMG 9086)</name>
    <dbReference type="NCBI Taxonomy" id="867902"/>
    <lineage>
        <taxon>Bacteria</taxon>
        <taxon>Pseudomonadati</taxon>
        <taxon>Bacteroidota</taxon>
        <taxon>Flavobacteriia</taxon>
        <taxon>Flavobacteriales</taxon>
        <taxon>Weeksellaceae</taxon>
        <taxon>Ornithobacterium</taxon>
    </lineage>
</organism>
<evidence type="ECO:0000313" key="3">
    <source>
        <dbReference type="EMBL" id="AFL97197.1"/>
    </source>
</evidence>
<name>I3ZZR3_ORNRL</name>
<evidence type="ECO:0000313" key="4">
    <source>
        <dbReference type="Proteomes" id="UP000006051"/>
    </source>
</evidence>
<dbReference type="InterPro" id="IPR029058">
    <property type="entry name" value="AB_hydrolase_fold"/>
</dbReference>
<dbReference type="EMBL" id="CP003283">
    <property type="protein sequence ID" value="AFL97197.1"/>
    <property type="molecule type" value="Genomic_DNA"/>
</dbReference>
<feature type="domain" description="AB hydrolase-1" evidence="2">
    <location>
        <begin position="10"/>
        <end position="102"/>
    </location>
</feature>
<dbReference type="InterPro" id="IPR000073">
    <property type="entry name" value="AB_hydrolase_1"/>
</dbReference>
<dbReference type="Proteomes" id="UP000006051">
    <property type="component" value="Chromosome"/>
</dbReference>
<evidence type="ECO:0000256" key="1">
    <source>
        <dbReference type="SAM" id="Coils"/>
    </source>
</evidence>
<dbReference type="AlphaFoldDB" id="I3ZZR3"/>
<dbReference type="SUPFAM" id="SSF53474">
    <property type="entry name" value="alpha/beta-Hydrolases"/>
    <property type="match status" value="1"/>
</dbReference>
<dbReference type="Pfam" id="PF00561">
    <property type="entry name" value="Abhydrolase_1"/>
    <property type="match status" value="1"/>
</dbReference>
<keyword evidence="3" id="KW-0378">Hydrolase</keyword>
<accession>I3ZZR3</accession>
<dbReference type="PANTHER" id="PTHR43798">
    <property type="entry name" value="MONOACYLGLYCEROL LIPASE"/>
    <property type="match status" value="1"/>
</dbReference>
<protein>
    <submittedName>
        <fullName evidence="3">Putative hydrolase or acyltransferase of alpha/beta superfamily</fullName>
    </submittedName>
</protein>
<dbReference type="HOGENOM" id="CLU_020336_50_4_10"/>
<dbReference type="GO" id="GO:0016787">
    <property type="term" value="F:hydrolase activity"/>
    <property type="evidence" value="ECO:0007669"/>
    <property type="project" value="UniProtKB-KW"/>
</dbReference>
<dbReference type="InterPro" id="IPR050266">
    <property type="entry name" value="AB_hydrolase_sf"/>
</dbReference>
<dbReference type="PRINTS" id="PR00111">
    <property type="entry name" value="ABHYDROLASE"/>
</dbReference>
<keyword evidence="1" id="KW-0175">Coiled coil</keyword>
<evidence type="ECO:0000259" key="2">
    <source>
        <dbReference type="Pfam" id="PF00561"/>
    </source>
</evidence>
<gene>
    <name evidence="3" type="ordered locus">Ornrh_1005</name>
</gene>
<keyword evidence="4" id="KW-1185">Reference proteome</keyword>
<dbReference type="GO" id="GO:0016746">
    <property type="term" value="F:acyltransferase activity"/>
    <property type="evidence" value="ECO:0007669"/>
    <property type="project" value="UniProtKB-KW"/>
</dbReference>
<feature type="coiled-coil region" evidence="1">
    <location>
        <begin position="47"/>
        <end position="74"/>
    </location>
</feature>
<keyword evidence="3" id="KW-0012">Acyltransferase</keyword>
<reference evidence="3 4" key="1">
    <citation type="submission" date="2012-06" db="EMBL/GenBank/DDBJ databases">
        <title>The complete genome of Ornithobacterium rhinotracheale DSM 15997.</title>
        <authorList>
            <consortium name="US DOE Joint Genome Institute (JGI-PGF)"/>
            <person name="Lucas S."/>
            <person name="Copeland A."/>
            <person name="Lapidus A."/>
            <person name="Goodwin L."/>
            <person name="Pitluck S."/>
            <person name="Peters L."/>
            <person name="Mikhailova N."/>
            <person name="Teshima H."/>
            <person name="Kyrpides N."/>
            <person name="Mavromatis K."/>
            <person name="Pagani I."/>
            <person name="Ivanova N."/>
            <person name="Ovchinnikova G."/>
            <person name="Zeytun A."/>
            <person name="Detter J.C."/>
            <person name="Han C."/>
            <person name="Land M."/>
            <person name="Hauser L."/>
            <person name="Markowitz V."/>
            <person name="Cheng J.-F."/>
            <person name="Hugenholtz P."/>
            <person name="Woyke T."/>
            <person name="Wu D."/>
            <person name="Lang E."/>
            <person name="Kopitz M."/>
            <person name="Brambilla E."/>
            <person name="Klenk H.-P."/>
            <person name="Eisen J.A."/>
        </authorList>
    </citation>
    <scope>NUCLEOTIDE SEQUENCE [LARGE SCALE GENOMIC DNA]</scope>
    <source>
        <strain evidence="4">ATCC 51463 / DSM 15997 / CCUG 23171 / LMG 9086</strain>
    </source>
</reference>